<feature type="non-terminal residue" evidence="2">
    <location>
        <position position="1"/>
    </location>
</feature>
<evidence type="ECO:0000256" key="1">
    <source>
        <dbReference type="SAM" id="Coils"/>
    </source>
</evidence>
<protein>
    <submittedName>
        <fullName evidence="2">Uncharacterized protein</fullName>
    </submittedName>
</protein>
<keyword evidence="1" id="KW-0175">Coiled coil</keyword>
<name>A0A5J4PDF5_9ZZZZ</name>
<organism evidence="2">
    <name type="scientific">termite gut metagenome</name>
    <dbReference type="NCBI Taxonomy" id="433724"/>
    <lineage>
        <taxon>unclassified sequences</taxon>
        <taxon>metagenomes</taxon>
        <taxon>organismal metagenomes</taxon>
    </lineage>
</organism>
<gene>
    <name evidence="2" type="ORF">EZS27_040833</name>
</gene>
<proteinExistence type="predicted"/>
<dbReference type="EMBL" id="SNRY01009129">
    <property type="protein sequence ID" value="KAA6307495.1"/>
    <property type="molecule type" value="Genomic_DNA"/>
</dbReference>
<comment type="caution">
    <text evidence="2">The sequence shown here is derived from an EMBL/GenBank/DDBJ whole genome shotgun (WGS) entry which is preliminary data.</text>
</comment>
<feature type="coiled-coil region" evidence="1">
    <location>
        <begin position="11"/>
        <end position="38"/>
    </location>
</feature>
<evidence type="ECO:0000313" key="2">
    <source>
        <dbReference type="EMBL" id="KAA6307495.1"/>
    </source>
</evidence>
<accession>A0A5J4PDF5</accession>
<sequence>FVAVRQSLMNNNSTSKEIAELREIIIQIQEDMEILNQSQENADGQIDDLFQTFAKLSAQIQSKTAQLGRIKVEGFRTKPE</sequence>
<reference evidence="2" key="1">
    <citation type="submission" date="2019-03" db="EMBL/GenBank/DDBJ databases">
        <title>Single cell metagenomics reveals metabolic interactions within the superorganism composed of flagellate Streblomastix strix and complex community of Bacteroidetes bacteria on its surface.</title>
        <authorList>
            <person name="Treitli S.C."/>
            <person name="Kolisko M."/>
            <person name="Husnik F."/>
            <person name="Keeling P."/>
            <person name="Hampl V."/>
        </authorList>
    </citation>
    <scope>NUCLEOTIDE SEQUENCE</scope>
    <source>
        <strain evidence="2">STM</strain>
    </source>
</reference>
<dbReference type="AlphaFoldDB" id="A0A5J4PDF5"/>